<dbReference type="Proteomes" id="UP000504615">
    <property type="component" value="Unplaced"/>
</dbReference>
<reference evidence="2" key="1">
    <citation type="submission" date="2025-08" db="UniProtKB">
        <authorList>
            <consortium name="RefSeq"/>
        </authorList>
    </citation>
    <scope>IDENTIFICATION</scope>
</reference>
<dbReference type="PANTHER" id="PTHR47027:SF20">
    <property type="entry name" value="REVERSE TRANSCRIPTASE-LIKE PROTEIN WITH RNA-DIRECTED DNA POLYMERASE DOMAIN"/>
    <property type="match status" value="1"/>
</dbReference>
<keyword evidence="1" id="KW-1185">Reference proteome</keyword>
<proteinExistence type="predicted"/>
<dbReference type="OrthoDB" id="7555378at2759"/>
<dbReference type="KEGG" id="pbar:105423758"/>
<name>A0A6I9WJQ7_9HYME</name>
<dbReference type="AlphaFoldDB" id="A0A6I9WJQ7"/>
<accession>A0A6I9WJQ7</accession>
<gene>
    <name evidence="2" type="primary">LOC105423758</name>
</gene>
<dbReference type="GeneID" id="105423758"/>
<dbReference type="RefSeq" id="XP_011631965.1">
    <property type="nucleotide sequence ID" value="XM_011633663.1"/>
</dbReference>
<sequence>MDEIIRSVSEIDGYRRENHTLRILCYADDAALLAETENDLQRFLYKFKTTAEKFNMIMLIGKTAMVMKFNYLRIETASDRNITEEVRTQAIKAARISGYLRDIIWRNQHISARSKIRIYKTCVRPILTYIAETRAETSKTKRIMRATKIKILRTIKV</sequence>
<organism evidence="1 2">
    <name type="scientific">Pogonomyrmex barbatus</name>
    <name type="common">red harvester ant</name>
    <dbReference type="NCBI Taxonomy" id="144034"/>
    <lineage>
        <taxon>Eukaryota</taxon>
        <taxon>Metazoa</taxon>
        <taxon>Ecdysozoa</taxon>
        <taxon>Arthropoda</taxon>
        <taxon>Hexapoda</taxon>
        <taxon>Insecta</taxon>
        <taxon>Pterygota</taxon>
        <taxon>Neoptera</taxon>
        <taxon>Endopterygota</taxon>
        <taxon>Hymenoptera</taxon>
        <taxon>Apocrita</taxon>
        <taxon>Aculeata</taxon>
        <taxon>Formicoidea</taxon>
        <taxon>Formicidae</taxon>
        <taxon>Myrmicinae</taxon>
        <taxon>Pogonomyrmex</taxon>
    </lineage>
</organism>
<dbReference type="PANTHER" id="PTHR47027">
    <property type="entry name" value="REVERSE TRANSCRIPTASE DOMAIN-CONTAINING PROTEIN"/>
    <property type="match status" value="1"/>
</dbReference>
<evidence type="ECO:0000313" key="2">
    <source>
        <dbReference type="RefSeq" id="XP_011631965.1"/>
    </source>
</evidence>
<protein>
    <submittedName>
        <fullName evidence="2">Uncharacterized protein LOC105423758</fullName>
    </submittedName>
</protein>
<evidence type="ECO:0000313" key="1">
    <source>
        <dbReference type="Proteomes" id="UP000504615"/>
    </source>
</evidence>